<feature type="compositionally biased region" description="Polar residues" evidence="1">
    <location>
        <begin position="679"/>
        <end position="689"/>
    </location>
</feature>
<feature type="compositionally biased region" description="Basic and acidic residues" evidence="1">
    <location>
        <begin position="135"/>
        <end position="146"/>
    </location>
</feature>
<feature type="compositionally biased region" description="Polar residues" evidence="1">
    <location>
        <begin position="354"/>
        <end position="364"/>
    </location>
</feature>
<feature type="region of interest" description="Disordered" evidence="1">
    <location>
        <begin position="1"/>
        <end position="376"/>
    </location>
</feature>
<dbReference type="GO" id="GO:0071108">
    <property type="term" value="P:protein K48-linked deubiquitination"/>
    <property type="evidence" value="ECO:0007669"/>
    <property type="project" value="TreeGrafter"/>
</dbReference>
<feature type="domain" description="MINDY deubiquitinase" evidence="2">
    <location>
        <begin position="375"/>
        <end position="675"/>
    </location>
</feature>
<keyword evidence="4" id="KW-1185">Reference proteome</keyword>
<comment type="caution">
    <text evidence="3">The sequence shown here is derived from an EMBL/GenBank/DDBJ whole genome shotgun (WGS) entry which is preliminary data.</text>
</comment>
<feature type="compositionally biased region" description="Basic and acidic residues" evidence="1">
    <location>
        <begin position="940"/>
        <end position="949"/>
    </location>
</feature>
<dbReference type="EMBL" id="LFZO01000778">
    <property type="protein sequence ID" value="KXS97503.1"/>
    <property type="molecule type" value="Genomic_DNA"/>
</dbReference>
<dbReference type="GO" id="GO:0005829">
    <property type="term" value="C:cytosol"/>
    <property type="evidence" value="ECO:0007669"/>
    <property type="project" value="TreeGrafter"/>
</dbReference>
<dbReference type="PANTHER" id="PTHR18063">
    <property type="entry name" value="NF-E2 INDUCIBLE PROTEIN"/>
    <property type="match status" value="1"/>
</dbReference>
<evidence type="ECO:0000259" key="2">
    <source>
        <dbReference type="Pfam" id="PF04424"/>
    </source>
</evidence>
<evidence type="ECO:0000313" key="4">
    <source>
        <dbReference type="Proteomes" id="UP000073492"/>
    </source>
</evidence>
<feature type="compositionally biased region" description="Low complexity" evidence="1">
    <location>
        <begin position="804"/>
        <end position="817"/>
    </location>
</feature>
<dbReference type="GO" id="GO:1990380">
    <property type="term" value="F:K48-linked deubiquitinase activity"/>
    <property type="evidence" value="ECO:0007669"/>
    <property type="project" value="InterPro"/>
</dbReference>
<sequence length="949" mass="103530">MVTRKPVAPPVDTPQPGASQSAAPPPPYPTTPTSAEPKTASSVYSEDLKTSPAFDLIDVQDARTQQRRDSDVSSHGTWDSDGTEREEDDEKDDFVQVPKPLRFKSSRQNVKEEAEKAPELPSILRPGPTTAAVDTRTRNEQQKYHGEAQSNPWRLESNNPYHKQNGFVENSSQQSMENSQPTWQQPAHAPPPPPSQAPPPPPAPAELPALRSPTEELAQMQLEDTLDPLATPSYDTAETLPVLAQGQPPLAPVSQTSQALHASNPWAEDRAQQPPPPPKEALSPAQSQQPASGAPYPEDDYLPEPAPAPLPQSQHQYAPPSAPSPGQQPGPLIDHAEPTASRQPPPISTHIPAMTSQESVPETPNTRDRRQRSEHYQIKHVNWLDTGKLRQAPVITQNANGPCPLLALVNALVLSTPPDLETALIEALRTREQVSLGLLLDAVFDELMSGRRGETAHQLPDVSELYSFLLALHTGMNVNPRFVTPVQTPKGSFDGHPAAMNSVHPVERAQNKPGCFEETREMRLYSTFNIPLIHGWTAPKGSPAYNAFERSAPTFEDAQNIQFAEAELEDKLRAEGLSFQEQQTLEDIQSIKSFLQTWPTQLTDHGLETISSSLQPGQTAILFRNDHFSTLYKEPKHGALMTLVTDAGYSSHAEIVWESLVDVNGAASEYFSGDFRSVSHGQDSRLNQGDSGGGTEGWQTVQRRNHRQQTSDAEVPPPLPGPRPQSVTSSQAPNGDLGASAAAGTGQRTASEQEDHDLALALQLQEEEEDQQRQLDARRRREQELSEQFLSSESNGEQRPAIPPRRNQNQRSPRGSNTNIPVSQRPSGPAARPAVHRPGQSSDPDAPPTYEQSASDRPYRPAGATAPPTQGNPLNALDHLRRTSAHGQQSSASVNSVPSHARRQSQSTRVQRRQSAMASNGMPSGPAPPYGRVQGAANIKDTEERCTIM</sequence>
<feature type="region of interest" description="Disordered" evidence="1">
    <location>
        <begin position="766"/>
        <end position="949"/>
    </location>
</feature>
<name>A0A139H4X1_9PEZI</name>
<organism evidence="3 4">
    <name type="scientific">Pseudocercospora musae</name>
    <dbReference type="NCBI Taxonomy" id="113226"/>
    <lineage>
        <taxon>Eukaryota</taxon>
        <taxon>Fungi</taxon>
        <taxon>Dikarya</taxon>
        <taxon>Ascomycota</taxon>
        <taxon>Pezizomycotina</taxon>
        <taxon>Dothideomycetes</taxon>
        <taxon>Dothideomycetidae</taxon>
        <taxon>Mycosphaerellales</taxon>
        <taxon>Mycosphaerellaceae</taxon>
        <taxon>Pseudocercospora</taxon>
    </lineage>
</organism>
<feature type="compositionally biased region" description="Basic and acidic residues" evidence="1">
    <location>
        <begin position="771"/>
        <end position="784"/>
    </location>
</feature>
<dbReference type="GO" id="GO:0016807">
    <property type="term" value="F:cysteine-type carboxypeptidase activity"/>
    <property type="evidence" value="ECO:0007669"/>
    <property type="project" value="TreeGrafter"/>
</dbReference>
<dbReference type="GO" id="GO:0071944">
    <property type="term" value="C:cell periphery"/>
    <property type="evidence" value="ECO:0007669"/>
    <property type="project" value="TreeGrafter"/>
</dbReference>
<protein>
    <recommendedName>
        <fullName evidence="2">MINDY deubiquitinase domain-containing protein</fullName>
    </recommendedName>
</protein>
<feature type="compositionally biased region" description="Basic and acidic residues" evidence="1">
    <location>
        <begin position="109"/>
        <end position="118"/>
    </location>
</feature>
<dbReference type="InterPro" id="IPR007518">
    <property type="entry name" value="MINDY"/>
</dbReference>
<gene>
    <name evidence="3" type="ORF">AC579_1248</name>
</gene>
<feature type="compositionally biased region" description="Low complexity" evidence="1">
    <location>
        <begin position="169"/>
        <end position="187"/>
    </location>
</feature>
<feature type="compositionally biased region" description="Pro residues" evidence="1">
    <location>
        <begin position="188"/>
        <end position="205"/>
    </location>
</feature>
<feature type="compositionally biased region" description="Basic and acidic residues" evidence="1">
    <location>
        <begin position="60"/>
        <end position="72"/>
    </location>
</feature>
<feature type="compositionally biased region" description="Polar residues" evidence="1">
    <location>
        <begin position="885"/>
        <end position="898"/>
    </location>
</feature>
<dbReference type="GO" id="GO:0004843">
    <property type="term" value="F:cysteine-type deubiquitinase activity"/>
    <property type="evidence" value="ECO:0007669"/>
    <property type="project" value="InterPro"/>
</dbReference>
<feature type="compositionally biased region" description="Basic and acidic residues" evidence="1">
    <location>
        <begin position="365"/>
        <end position="376"/>
    </location>
</feature>
<dbReference type="Pfam" id="PF04424">
    <property type="entry name" value="MINDY_DUB"/>
    <property type="match status" value="1"/>
</dbReference>
<evidence type="ECO:0000313" key="3">
    <source>
        <dbReference type="EMBL" id="KXS97503.1"/>
    </source>
</evidence>
<feature type="compositionally biased region" description="Polar residues" evidence="1">
    <location>
        <begin position="697"/>
        <end position="712"/>
    </location>
</feature>
<dbReference type="AlphaFoldDB" id="A0A139H4X1"/>
<dbReference type="OrthoDB" id="10261212at2759"/>
<feature type="region of interest" description="Disordered" evidence="1">
    <location>
        <begin position="679"/>
        <end position="754"/>
    </location>
</feature>
<feature type="compositionally biased region" description="Low complexity" evidence="1">
    <location>
        <begin position="904"/>
        <end position="915"/>
    </location>
</feature>
<dbReference type="PANTHER" id="PTHR18063:SF6">
    <property type="entry name" value="UBIQUITIN CARBOXYL-TERMINAL HYDROLASE"/>
    <property type="match status" value="1"/>
</dbReference>
<evidence type="ECO:0000256" key="1">
    <source>
        <dbReference type="SAM" id="MobiDB-lite"/>
    </source>
</evidence>
<proteinExistence type="predicted"/>
<dbReference type="Proteomes" id="UP000073492">
    <property type="component" value="Unassembled WGS sequence"/>
</dbReference>
<dbReference type="InterPro" id="IPR033979">
    <property type="entry name" value="MINDY_domain"/>
</dbReference>
<feature type="compositionally biased region" description="Polar residues" evidence="1">
    <location>
        <begin position="148"/>
        <end position="162"/>
    </location>
</feature>
<dbReference type="STRING" id="113226.A0A139H4X1"/>
<reference evidence="3 4" key="1">
    <citation type="submission" date="2015-07" db="EMBL/GenBank/DDBJ databases">
        <title>Comparative genomics of the Sigatoka disease complex on banana suggests a link between parallel evolutionary changes in Pseudocercospora fijiensis and Pseudocercospora eumusae and increased virulence on the banana host.</title>
        <authorList>
            <person name="Chang T.-C."/>
            <person name="Salvucci A."/>
            <person name="Crous P.W."/>
            <person name="Stergiopoulos I."/>
        </authorList>
    </citation>
    <scope>NUCLEOTIDE SEQUENCE [LARGE SCALE GENOMIC DNA]</scope>
    <source>
        <strain evidence="3 4">CBS 116634</strain>
    </source>
</reference>
<accession>A0A139H4X1</accession>